<keyword evidence="2" id="KW-0732">Signal</keyword>
<dbReference type="GeneID" id="5484652"/>
<evidence type="ECO:0000256" key="2">
    <source>
        <dbReference type="SAM" id="SignalP"/>
    </source>
</evidence>
<name>A7EXT7_SCLS1</name>
<protein>
    <submittedName>
        <fullName evidence="3">Uncharacterized protein</fullName>
    </submittedName>
</protein>
<organism evidence="3 4">
    <name type="scientific">Sclerotinia sclerotiorum (strain ATCC 18683 / 1980 / Ss-1)</name>
    <name type="common">White mold</name>
    <name type="synonym">Whetzelinia sclerotiorum</name>
    <dbReference type="NCBI Taxonomy" id="665079"/>
    <lineage>
        <taxon>Eukaryota</taxon>
        <taxon>Fungi</taxon>
        <taxon>Dikarya</taxon>
        <taxon>Ascomycota</taxon>
        <taxon>Pezizomycotina</taxon>
        <taxon>Leotiomycetes</taxon>
        <taxon>Helotiales</taxon>
        <taxon>Sclerotiniaceae</taxon>
        <taxon>Sclerotinia</taxon>
    </lineage>
</organism>
<dbReference type="EMBL" id="CH476635">
    <property type="protein sequence ID" value="EDN94279.1"/>
    <property type="molecule type" value="Genomic_DNA"/>
</dbReference>
<dbReference type="KEGG" id="ssl:SS1G_10152"/>
<evidence type="ECO:0000313" key="4">
    <source>
        <dbReference type="Proteomes" id="UP000001312"/>
    </source>
</evidence>
<evidence type="ECO:0000313" key="3">
    <source>
        <dbReference type="EMBL" id="EDN94279.1"/>
    </source>
</evidence>
<proteinExistence type="predicted"/>
<feature type="chain" id="PRO_5002708630" evidence="2">
    <location>
        <begin position="22"/>
        <end position="102"/>
    </location>
</feature>
<gene>
    <name evidence="3" type="ORF">SS1G_10152</name>
</gene>
<feature type="compositionally biased region" description="Polar residues" evidence="1">
    <location>
        <begin position="93"/>
        <end position="102"/>
    </location>
</feature>
<sequence>MSQNWCIEMILSNLFLYGCDGGKEEAVLTDVMMHGRCMMITEEAGSCQVILEREERKEEKEDKKERDYTSTFEQPVLSLSLALSTGENRRTRGTLNQSMKLG</sequence>
<reference evidence="4" key="1">
    <citation type="journal article" date="2011" name="PLoS Genet.">
        <title>Genomic analysis of the necrotrophic fungal pathogens Sclerotinia sclerotiorum and Botrytis cinerea.</title>
        <authorList>
            <person name="Amselem J."/>
            <person name="Cuomo C.A."/>
            <person name="van Kan J.A."/>
            <person name="Viaud M."/>
            <person name="Benito E.P."/>
            <person name="Couloux A."/>
            <person name="Coutinho P.M."/>
            <person name="de Vries R.P."/>
            <person name="Dyer P.S."/>
            <person name="Fillinger S."/>
            <person name="Fournier E."/>
            <person name="Gout L."/>
            <person name="Hahn M."/>
            <person name="Kohn L."/>
            <person name="Lapalu N."/>
            <person name="Plummer K.M."/>
            <person name="Pradier J.M."/>
            <person name="Quevillon E."/>
            <person name="Sharon A."/>
            <person name="Simon A."/>
            <person name="ten Have A."/>
            <person name="Tudzynski B."/>
            <person name="Tudzynski P."/>
            <person name="Wincker P."/>
            <person name="Andrew M."/>
            <person name="Anthouard V."/>
            <person name="Beever R.E."/>
            <person name="Beffa R."/>
            <person name="Benoit I."/>
            <person name="Bouzid O."/>
            <person name="Brault B."/>
            <person name="Chen Z."/>
            <person name="Choquer M."/>
            <person name="Collemare J."/>
            <person name="Cotton P."/>
            <person name="Danchin E.G."/>
            <person name="Da Silva C."/>
            <person name="Gautier A."/>
            <person name="Giraud C."/>
            <person name="Giraud T."/>
            <person name="Gonzalez C."/>
            <person name="Grossetete S."/>
            <person name="Guldener U."/>
            <person name="Henrissat B."/>
            <person name="Howlett B.J."/>
            <person name="Kodira C."/>
            <person name="Kretschmer M."/>
            <person name="Lappartient A."/>
            <person name="Leroch M."/>
            <person name="Levis C."/>
            <person name="Mauceli E."/>
            <person name="Neuveglise C."/>
            <person name="Oeser B."/>
            <person name="Pearson M."/>
            <person name="Poulain J."/>
            <person name="Poussereau N."/>
            <person name="Quesneville H."/>
            <person name="Rascle C."/>
            <person name="Schumacher J."/>
            <person name="Segurens B."/>
            <person name="Sexton A."/>
            <person name="Silva E."/>
            <person name="Sirven C."/>
            <person name="Soanes D.M."/>
            <person name="Talbot N.J."/>
            <person name="Templeton M."/>
            <person name="Yandava C."/>
            <person name="Yarden O."/>
            <person name="Zeng Q."/>
            <person name="Rollins J.A."/>
            <person name="Lebrun M.H."/>
            <person name="Dickman M."/>
        </authorList>
    </citation>
    <scope>NUCLEOTIDE SEQUENCE [LARGE SCALE GENOMIC DNA]</scope>
    <source>
        <strain evidence="4">ATCC 18683 / 1980 / Ss-1</strain>
    </source>
</reference>
<feature type="region of interest" description="Disordered" evidence="1">
    <location>
        <begin position="83"/>
        <end position="102"/>
    </location>
</feature>
<accession>A7EXT7</accession>
<dbReference type="RefSeq" id="XP_001588605.1">
    <property type="nucleotide sequence ID" value="XM_001588555.1"/>
</dbReference>
<dbReference type="Proteomes" id="UP000001312">
    <property type="component" value="Unassembled WGS sequence"/>
</dbReference>
<dbReference type="AlphaFoldDB" id="A7EXT7"/>
<dbReference type="InParanoid" id="A7EXT7"/>
<feature type="signal peptide" evidence="2">
    <location>
        <begin position="1"/>
        <end position="21"/>
    </location>
</feature>
<keyword evidence="4" id="KW-1185">Reference proteome</keyword>
<evidence type="ECO:0000256" key="1">
    <source>
        <dbReference type="SAM" id="MobiDB-lite"/>
    </source>
</evidence>
<dbReference type="HOGENOM" id="CLU_2279185_0_0_1"/>